<accession>A0A1J7JJR7</accession>
<evidence type="ECO:0000313" key="1">
    <source>
        <dbReference type="EMBL" id="OIW27898.1"/>
    </source>
</evidence>
<dbReference type="EMBL" id="KV875099">
    <property type="protein sequence ID" value="OIW27898.1"/>
    <property type="molecule type" value="Genomic_DNA"/>
</dbReference>
<dbReference type="InParanoid" id="A0A1J7JJR7"/>
<sequence length="448" mass="50428">MATQSLLVCHPASSIFTRRWRYSYVFLDLDGGQRLSYFTFHPDESYEDPVLHVRLHKCLSGCHLGDYDATPFHASCFEFQYRLHPVTPNLLASTAYSFDPSSCEHERRFNLIQRRLASKLPQALPVRLPTEILDMIAKLLVRECAAVTAQQQALQDSIPSEFLVDLTRNVYAQYSVVDGVCYIKSLRNTKSETDKKEVLFLRAQEKGAIPKVFIAQDHLGIRSVHFAPSSRRPELGPGVWWKCISKRDGIGKIRVTTDTTKLRDIKDPDVVAAPEAQILWAASEHPTHVINLGTLSRPTTCPNELRMSYFECNAPGTTGYSVATDGISIATIHAHRQGDDWLGFYRDVDSSFQWIFMPLDDAEYLTEICRRYGLYVGMDAFGLVVIYTIFPFWRWRANGLCSSLQAEDAMPCSGAILQSPKVSRGSLRLNRQGPVSGSTLGTQYQNGS</sequence>
<keyword evidence="2" id="KW-1185">Reference proteome</keyword>
<gene>
    <name evidence="1" type="ORF">CONLIGDRAFT_453683</name>
</gene>
<reference evidence="1 2" key="1">
    <citation type="submission" date="2016-10" db="EMBL/GenBank/DDBJ databases">
        <title>Draft genome sequence of Coniochaeta ligniaria NRRL30616, a lignocellulolytic fungus for bioabatement of inhibitors in plant biomass hydrolysates.</title>
        <authorList>
            <consortium name="DOE Joint Genome Institute"/>
            <person name="Jimenez D.J."/>
            <person name="Hector R.E."/>
            <person name="Riley R."/>
            <person name="Sun H."/>
            <person name="Grigoriev I.V."/>
            <person name="Van Elsas J.D."/>
            <person name="Nichols N.N."/>
        </authorList>
    </citation>
    <scope>NUCLEOTIDE SEQUENCE [LARGE SCALE GENOMIC DNA]</scope>
    <source>
        <strain evidence="1 2">NRRL 30616</strain>
    </source>
</reference>
<evidence type="ECO:0000313" key="2">
    <source>
        <dbReference type="Proteomes" id="UP000182658"/>
    </source>
</evidence>
<organism evidence="1 2">
    <name type="scientific">Coniochaeta ligniaria NRRL 30616</name>
    <dbReference type="NCBI Taxonomy" id="1408157"/>
    <lineage>
        <taxon>Eukaryota</taxon>
        <taxon>Fungi</taxon>
        <taxon>Dikarya</taxon>
        <taxon>Ascomycota</taxon>
        <taxon>Pezizomycotina</taxon>
        <taxon>Sordariomycetes</taxon>
        <taxon>Sordariomycetidae</taxon>
        <taxon>Coniochaetales</taxon>
        <taxon>Coniochaetaceae</taxon>
        <taxon>Coniochaeta</taxon>
    </lineage>
</organism>
<dbReference type="Proteomes" id="UP000182658">
    <property type="component" value="Unassembled WGS sequence"/>
</dbReference>
<dbReference type="OrthoDB" id="5153231at2759"/>
<proteinExistence type="predicted"/>
<protein>
    <submittedName>
        <fullName evidence="1">Uncharacterized protein</fullName>
    </submittedName>
</protein>
<dbReference type="AlphaFoldDB" id="A0A1J7JJR7"/>
<name>A0A1J7JJR7_9PEZI</name>